<proteinExistence type="predicted"/>
<dbReference type="PANTHER" id="PTHR35910">
    <property type="entry name" value="2EXR DOMAIN-CONTAINING PROTEIN"/>
    <property type="match status" value="1"/>
</dbReference>
<dbReference type="EMBL" id="PQXM01000094">
    <property type="protein sequence ID" value="TGO77720.1"/>
    <property type="molecule type" value="Genomic_DNA"/>
</dbReference>
<evidence type="ECO:0000259" key="1">
    <source>
        <dbReference type="Pfam" id="PF20150"/>
    </source>
</evidence>
<reference evidence="2 3" key="1">
    <citation type="submission" date="2017-12" db="EMBL/GenBank/DDBJ databases">
        <title>Comparative genomics of Botrytis spp.</title>
        <authorList>
            <person name="Valero-Jimenez C.A."/>
            <person name="Tapia P."/>
            <person name="Veloso J."/>
            <person name="Silva-Moreno E."/>
            <person name="Staats M."/>
            <person name="Valdes J.H."/>
            <person name="Van Kan J.A.L."/>
        </authorList>
    </citation>
    <scope>NUCLEOTIDE SEQUENCE [LARGE SCALE GENOMIC DNA]</scope>
    <source>
        <strain evidence="2 3">Be9601</strain>
    </source>
</reference>
<keyword evidence="3" id="KW-1185">Reference proteome</keyword>
<dbReference type="Proteomes" id="UP000297229">
    <property type="component" value="Unassembled WGS sequence"/>
</dbReference>
<dbReference type="AlphaFoldDB" id="A0A4Z1K1D6"/>
<dbReference type="InterPro" id="IPR045518">
    <property type="entry name" value="2EXR"/>
</dbReference>
<name>A0A4Z1K1D6_9HELO</name>
<evidence type="ECO:0000313" key="2">
    <source>
        <dbReference type="EMBL" id="TGO77720.1"/>
    </source>
</evidence>
<feature type="domain" description="2EXR" evidence="1">
    <location>
        <begin position="21"/>
        <end position="129"/>
    </location>
</feature>
<evidence type="ECO:0000313" key="3">
    <source>
        <dbReference type="Proteomes" id="UP000297229"/>
    </source>
</evidence>
<dbReference type="Pfam" id="PF20150">
    <property type="entry name" value="2EXR"/>
    <property type="match status" value="1"/>
</dbReference>
<dbReference type="PANTHER" id="PTHR35910:SF6">
    <property type="entry name" value="2EXR DOMAIN-CONTAINING PROTEIN"/>
    <property type="match status" value="1"/>
</dbReference>
<accession>A0A4Z1K1D6</accession>
<protein>
    <recommendedName>
        <fullName evidence="1">2EXR domain-containing protein</fullName>
    </recommendedName>
</protein>
<sequence length="280" mass="32730">MAESEKSVTRQLRNSTSLTTFTLFPKLLPELRSKIWELEIFNNPRNIFIGKHQPSENQEGHPRWSEHFGYMCTSDVPAVLHTCTEARTEGLKYYKLLEWVPEILKGKKRLVEKPEHPARTYINWKVDRIVICNVERFWTHSLRISNNAVEKVQNFKKLHDDDRSSAYDLAQKLIENRVKFLAVDTGSDSDKIESFFESVYPWGCPVEELIFYSSVQKNFDNGFFGARNILPCIARFKVHAEGRGIMLLQYGEILQMARQAMPRLVTPMRFRSRDIPGRIF</sequence>
<comment type="caution">
    <text evidence="2">The sequence shown here is derived from an EMBL/GenBank/DDBJ whole genome shotgun (WGS) entry which is preliminary data.</text>
</comment>
<gene>
    <name evidence="2" type="ORF">BELL_0094g00220</name>
</gene>
<organism evidence="2 3">
    <name type="scientific">Botrytis elliptica</name>
    <dbReference type="NCBI Taxonomy" id="278938"/>
    <lineage>
        <taxon>Eukaryota</taxon>
        <taxon>Fungi</taxon>
        <taxon>Dikarya</taxon>
        <taxon>Ascomycota</taxon>
        <taxon>Pezizomycotina</taxon>
        <taxon>Leotiomycetes</taxon>
        <taxon>Helotiales</taxon>
        <taxon>Sclerotiniaceae</taxon>
        <taxon>Botrytis</taxon>
    </lineage>
</organism>